<sequence>MSMNRKVKRQLEKEQRKQMAKPLGQRLSPSQRKLAEKIEQDLIKQGEMIGHLKGLDEASQIYRERLLNIVAKIDGIGPKRLIQIAIGLGFTEIAEELEKKS</sequence>
<evidence type="ECO:0000313" key="3">
    <source>
        <dbReference type="Proteomes" id="UP001220217"/>
    </source>
</evidence>
<dbReference type="EMBL" id="CP118721">
    <property type="protein sequence ID" value="WEA47270.1"/>
    <property type="molecule type" value="Genomic_DNA"/>
</dbReference>
<feature type="region of interest" description="Disordered" evidence="1">
    <location>
        <begin position="1"/>
        <end position="32"/>
    </location>
</feature>
<proteinExistence type="predicted"/>
<gene>
    <name evidence="2" type="ORF">PWO00_28545</name>
</gene>
<name>A0ABD7X3R2_PRIAR</name>
<reference evidence="2 3" key="1">
    <citation type="submission" date="2023-02" db="EMBL/GenBank/DDBJ databases">
        <title>Complete genome sequence of Priestia aryabhattai G5MAi6, a methanol-tolerant strain isolated from tap water in Hong Kong.</title>
        <authorList>
            <person name="Leung K.M."/>
            <person name="Lai G.K.K."/>
            <person name="Griffin S.D.J."/>
        </authorList>
    </citation>
    <scope>NUCLEOTIDE SEQUENCE [LARGE SCALE GENOMIC DNA]</scope>
    <source>
        <strain evidence="2 3">G5MAi6</strain>
        <plasmid evidence="2 3">pG5MAi6_3</plasmid>
    </source>
</reference>
<dbReference type="RefSeq" id="WP_275037770.1">
    <property type="nucleotide sequence ID" value="NZ_CP118721.1"/>
</dbReference>
<dbReference type="Proteomes" id="UP001220217">
    <property type="component" value="Plasmid pG5MAi6_3"/>
</dbReference>
<protein>
    <submittedName>
        <fullName evidence="2">Uncharacterized protein</fullName>
    </submittedName>
</protein>
<accession>A0ABD7X3R2</accession>
<evidence type="ECO:0000256" key="1">
    <source>
        <dbReference type="SAM" id="MobiDB-lite"/>
    </source>
</evidence>
<organism evidence="2 3">
    <name type="scientific">Priestia aryabhattai</name>
    <name type="common">Bacillus aryabhattai</name>
    <dbReference type="NCBI Taxonomy" id="412384"/>
    <lineage>
        <taxon>Bacteria</taxon>
        <taxon>Bacillati</taxon>
        <taxon>Bacillota</taxon>
        <taxon>Bacilli</taxon>
        <taxon>Bacillales</taxon>
        <taxon>Bacillaceae</taxon>
        <taxon>Priestia</taxon>
    </lineage>
</organism>
<evidence type="ECO:0000313" key="2">
    <source>
        <dbReference type="EMBL" id="WEA47270.1"/>
    </source>
</evidence>
<dbReference type="AlphaFoldDB" id="A0ABD7X3R2"/>
<geneLocation type="plasmid" evidence="2 3">
    <name>pG5MAi6_3</name>
</geneLocation>
<keyword evidence="2" id="KW-0614">Plasmid</keyword>